<dbReference type="Pfam" id="PF00560">
    <property type="entry name" value="LRR_1"/>
    <property type="match status" value="1"/>
</dbReference>
<evidence type="ECO:0000313" key="5">
    <source>
        <dbReference type="EMBL" id="KAJ4979894.1"/>
    </source>
</evidence>
<dbReference type="Proteomes" id="UP001141806">
    <property type="component" value="Unassembled WGS sequence"/>
</dbReference>
<dbReference type="PROSITE" id="PS50053">
    <property type="entry name" value="UBIQUITIN_2"/>
    <property type="match status" value="1"/>
</dbReference>
<dbReference type="Gene3D" id="3.80.10.10">
    <property type="entry name" value="Ribonuclease Inhibitor"/>
    <property type="match status" value="1"/>
</dbReference>
<reference evidence="5" key="1">
    <citation type="journal article" date="2023" name="Plant J.">
        <title>The genome of the king protea, Protea cynaroides.</title>
        <authorList>
            <person name="Chang J."/>
            <person name="Duong T.A."/>
            <person name="Schoeman C."/>
            <person name="Ma X."/>
            <person name="Roodt D."/>
            <person name="Barker N."/>
            <person name="Li Z."/>
            <person name="Van de Peer Y."/>
            <person name="Mizrachi E."/>
        </authorList>
    </citation>
    <scope>NUCLEOTIDE SEQUENCE</scope>
    <source>
        <tissue evidence="5">Young leaves</tissue>
    </source>
</reference>
<dbReference type="OrthoDB" id="2187496at2759"/>
<dbReference type="GO" id="GO:0005737">
    <property type="term" value="C:cytoplasm"/>
    <property type="evidence" value="ECO:0007669"/>
    <property type="project" value="TreeGrafter"/>
</dbReference>
<dbReference type="PANTHER" id="PTHR48051">
    <property type="match status" value="1"/>
</dbReference>
<evidence type="ECO:0000256" key="3">
    <source>
        <dbReference type="SAM" id="MobiDB-lite"/>
    </source>
</evidence>
<dbReference type="SUPFAM" id="SSF54236">
    <property type="entry name" value="Ubiquitin-like"/>
    <property type="match status" value="1"/>
</dbReference>
<dbReference type="PANTHER" id="PTHR48051:SF1">
    <property type="entry name" value="RAS SUPPRESSOR PROTEIN 1"/>
    <property type="match status" value="1"/>
</dbReference>
<keyword evidence="6" id="KW-1185">Reference proteome</keyword>
<evidence type="ECO:0000256" key="2">
    <source>
        <dbReference type="ARBA" id="ARBA00022737"/>
    </source>
</evidence>
<dbReference type="SMART" id="SM00369">
    <property type="entry name" value="LRR_TYP"/>
    <property type="match status" value="6"/>
</dbReference>
<dbReference type="InterPro" id="IPR032675">
    <property type="entry name" value="LRR_dom_sf"/>
</dbReference>
<dbReference type="PROSITE" id="PS51450">
    <property type="entry name" value="LRR"/>
    <property type="match status" value="3"/>
</dbReference>
<gene>
    <name evidence="5" type="ORF">NE237_010674</name>
</gene>
<dbReference type="SMART" id="SM00364">
    <property type="entry name" value="LRR_BAC"/>
    <property type="match status" value="5"/>
</dbReference>
<dbReference type="InterPro" id="IPR000626">
    <property type="entry name" value="Ubiquitin-like_dom"/>
</dbReference>
<dbReference type="InterPro" id="IPR029071">
    <property type="entry name" value="Ubiquitin-like_domsf"/>
</dbReference>
<feature type="domain" description="Ubiquitin-like" evidence="4">
    <location>
        <begin position="26"/>
        <end position="97"/>
    </location>
</feature>
<evidence type="ECO:0000259" key="4">
    <source>
        <dbReference type="PROSITE" id="PS50053"/>
    </source>
</evidence>
<dbReference type="InterPro" id="IPR001611">
    <property type="entry name" value="Leu-rich_rpt"/>
</dbReference>
<dbReference type="InterPro" id="IPR003591">
    <property type="entry name" value="Leu-rich_rpt_typical-subtyp"/>
</dbReference>
<keyword evidence="1" id="KW-0433">Leucine-rich repeat</keyword>
<feature type="compositionally biased region" description="Basic and acidic residues" evidence="3">
    <location>
        <begin position="1"/>
        <end position="13"/>
    </location>
</feature>
<protein>
    <recommendedName>
        <fullName evidence="4">Ubiquitin-like domain-containing protein</fullName>
    </recommendedName>
</protein>
<sequence>MEKSKETTERMEDGGGGSADPSPSVITVQVKFRGNTIHISINPESTVKDLKSVLQPLTDVLPRGQRLISKGQLLVDTMTLKASELSNGSKIMLMASQGLHQGGGPITKEASPLKRAIEAKRTAYDKMKAPVDKSRSERWKLTGVISLSEFNLTIIPDEVWTCGSSVRVLDLSNNSICEIPVKIGSFSVIQKLLLNANGMLDEYISWEGITSLKSLKVLSLSQNHLTTLPSSLGTLTSLTQLHVANNKLTSLPSEIELLTQLQILSASNNRLSSVPSSIGNCRSLIEIDLSSNLLVELPETFGNLHYLKVLNLSNNGLKSLPSTLFKMCTQLSSLDLHNTEITMDLLRQFEGWEDFDERRRLKHQKQLDFRVGLSAEFDEDCWMDSRWIEELGSTSTADQ</sequence>
<dbReference type="SMART" id="SM00213">
    <property type="entry name" value="UBQ"/>
    <property type="match status" value="1"/>
</dbReference>
<dbReference type="Pfam" id="PF00240">
    <property type="entry name" value="ubiquitin"/>
    <property type="match status" value="1"/>
</dbReference>
<keyword evidence="2" id="KW-0677">Repeat</keyword>
<dbReference type="Gene3D" id="3.10.20.90">
    <property type="entry name" value="Phosphatidylinositol 3-kinase Catalytic Subunit, Chain A, domain 1"/>
    <property type="match status" value="1"/>
</dbReference>
<dbReference type="InterPro" id="IPR055414">
    <property type="entry name" value="LRR_R13L4/SHOC2-like"/>
</dbReference>
<dbReference type="EMBL" id="JAMYWD010000002">
    <property type="protein sequence ID" value="KAJ4979894.1"/>
    <property type="molecule type" value="Genomic_DNA"/>
</dbReference>
<name>A0A9Q0L062_9MAGN</name>
<comment type="caution">
    <text evidence="5">The sequence shown here is derived from an EMBL/GenBank/DDBJ whole genome shotgun (WGS) entry which is preliminary data.</text>
</comment>
<evidence type="ECO:0000313" key="6">
    <source>
        <dbReference type="Proteomes" id="UP001141806"/>
    </source>
</evidence>
<dbReference type="Pfam" id="PF23598">
    <property type="entry name" value="LRR_14"/>
    <property type="match status" value="1"/>
</dbReference>
<organism evidence="5 6">
    <name type="scientific">Protea cynaroides</name>
    <dbReference type="NCBI Taxonomy" id="273540"/>
    <lineage>
        <taxon>Eukaryota</taxon>
        <taxon>Viridiplantae</taxon>
        <taxon>Streptophyta</taxon>
        <taxon>Embryophyta</taxon>
        <taxon>Tracheophyta</taxon>
        <taxon>Spermatophyta</taxon>
        <taxon>Magnoliopsida</taxon>
        <taxon>Proteales</taxon>
        <taxon>Proteaceae</taxon>
        <taxon>Protea</taxon>
    </lineage>
</organism>
<dbReference type="SUPFAM" id="SSF52058">
    <property type="entry name" value="L domain-like"/>
    <property type="match status" value="1"/>
</dbReference>
<proteinExistence type="predicted"/>
<dbReference type="InterPro" id="IPR050216">
    <property type="entry name" value="LRR_domain-containing"/>
</dbReference>
<feature type="region of interest" description="Disordered" evidence="3">
    <location>
        <begin position="1"/>
        <end position="24"/>
    </location>
</feature>
<evidence type="ECO:0000256" key="1">
    <source>
        <dbReference type="ARBA" id="ARBA00022614"/>
    </source>
</evidence>
<dbReference type="AlphaFoldDB" id="A0A9Q0L062"/>
<accession>A0A9Q0L062</accession>